<name>A0A1F7XL70_9BACT</name>
<evidence type="ECO:0000313" key="2">
    <source>
        <dbReference type="EMBL" id="OGM15771.1"/>
    </source>
</evidence>
<reference evidence="2 3" key="1">
    <citation type="journal article" date="2016" name="Nat. Commun.">
        <title>Thousands of microbial genomes shed light on interconnected biogeochemical processes in an aquifer system.</title>
        <authorList>
            <person name="Anantharaman K."/>
            <person name="Brown C.T."/>
            <person name="Hug L.A."/>
            <person name="Sharon I."/>
            <person name="Castelle C.J."/>
            <person name="Probst A.J."/>
            <person name="Thomas B.C."/>
            <person name="Singh A."/>
            <person name="Wilkins M.J."/>
            <person name="Karaoz U."/>
            <person name="Brodie E.L."/>
            <person name="Williams K.H."/>
            <person name="Hubbard S.S."/>
            <person name="Banfield J.F."/>
        </authorList>
    </citation>
    <scope>NUCLEOTIDE SEQUENCE [LARGE SCALE GENOMIC DNA]</scope>
</reference>
<evidence type="ECO:0000313" key="3">
    <source>
        <dbReference type="Proteomes" id="UP000177382"/>
    </source>
</evidence>
<accession>A0A1F7XL70</accession>
<keyword evidence="1" id="KW-0472">Membrane</keyword>
<gene>
    <name evidence="2" type="ORF">A2V97_03265</name>
</gene>
<dbReference type="STRING" id="1802485.A2V97_03265"/>
<keyword evidence="1" id="KW-1133">Transmembrane helix</keyword>
<dbReference type="AlphaFoldDB" id="A0A1F7XL70"/>
<keyword evidence="1" id="KW-0812">Transmembrane</keyword>
<feature type="transmembrane region" description="Helical" evidence="1">
    <location>
        <begin position="46"/>
        <end position="64"/>
    </location>
</feature>
<comment type="caution">
    <text evidence="2">The sequence shown here is derived from an EMBL/GenBank/DDBJ whole genome shotgun (WGS) entry which is preliminary data.</text>
</comment>
<feature type="transmembrane region" description="Helical" evidence="1">
    <location>
        <begin position="70"/>
        <end position="90"/>
    </location>
</feature>
<sequence>MNLQNNQEKVEDFESEPEKLVDDVAEKVVELLGKNPPVRRIRKSQILSALVGAIGFALFMDGITKLFVNIAGWTSLIIGSVLMAITGLLLRNLYR</sequence>
<evidence type="ECO:0000256" key="1">
    <source>
        <dbReference type="SAM" id="Phobius"/>
    </source>
</evidence>
<dbReference type="Proteomes" id="UP000177382">
    <property type="component" value="Unassembled WGS sequence"/>
</dbReference>
<proteinExistence type="predicted"/>
<protein>
    <submittedName>
        <fullName evidence="2">Uncharacterized protein</fullName>
    </submittedName>
</protein>
<organism evidence="2 3">
    <name type="scientific">Candidatus Woesebacteria bacterium RBG_16_42_24</name>
    <dbReference type="NCBI Taxonomy" id="1802485"/>
    <lineage>
        <taxon>Bacteria</taxon>
        <taxon>Candidatus Woeseibacteriota</taxon>
    </lineage>
</organism>
<dbReference type="EMBL" id="MGFX01000001">
    <property type="protein sequence ID" value="OGM15771.1"/>
    <property type="molecule type" value="Genomic_DNA"/>
</dbReference>